<name>A0AAV3YP08_9GAST</name>
<reference evidence="1 2" key="1">
    <citation type="journal article" date="2021" name="Elife">
        <title>Chloroplast acquisition without the gene transfer in kleptoplastic sea slugs, Plakobranchus ocellatus.</title>
        <authorList>
            <person name="Maeda T."/>
            <person name="Takahashi S."/>
            <person name="Yoshida T."/>
            <person name="Shimamura S."/>
            <person name="Takaki Y."/>
            <person name="Nagai Y."/>
            <person name="Toyoda A."/>
            <person name="Suzuki Y."/>
            <person name="Arimoto A."/>
            <person name="Ishii H."/>
            <person name="Satoh N."/>
            <person name="Nishiyama T."/>
            <person name="Hasebe M."/>
            <person name="Maruyama T."/>
            <person name="Minagawa J."/>
            <person name="Obokata J."/>
            <person name="Shigenobu S."/>
        </authorList>
    </citation>
    <scope>NUCLEOTIDE SEQUENCE [LARGE SCALE GENOMIC DNA]</scope>
</reference>
<keyword evidence="2" id="KW-1185">Reference proteome</keyword>
<dbReference type="AlphaFoldDB" id="A0AAV3YP08"/>
<comment type="caution">
    <text evidence="1">The sequence shown here is derived from an EMBL/GenBank/DDBJ whole genome shotgun (WGS) entry which is preliminary data.</text>
</comment>
<accession>A0AAV3YP08</accession>
<protein>
    <submittedName>
        <fullName evidence="1">Uncharacterized protein</fullName>
    </submittedName>
</protein>
<sequence>MKRNTERGREKELFALLNAFLLCVAKRALTATGFRVSLSLTRTVESLAVFDWGVFEAYHPARPSWTSWQGEALPAGLCRLCTKIGSLSPEMQAILKCLITVMIISSVMLIRPVNW</sequence>
<dbReference type="Proteomes" id="UP000735302">
    <property type="component" value="Unassembled WGS sequence"/>
</dbReference>
<dbReference type="EMBL" id="BLXT01001274">
    <property type="protein sequence ID" value="GFN84007.1"/>
    <property type="molecule type" value="Genomic_DNA"/>
</dbReference>
<evidence type="ECO:0000313" key="2">
    <source>
        <dbReference type="Proteomes" id="UP000735302"/>
    </source>
</evidence>
<evidence type="ECO:0000313" key="1">
    <source>
        <dbReference type="EMBL" id="GFN84007.1"/>
    </source>
</evidence>
<proteinExistence type="predicted"/>
<gene>
    <name evidence="1" type="ORF">PoB_001051300</name>
</gene>
<organism evidence="1 2">
    <name type="scientific">Plakobranchus ocellatus</name>
    <dbReference type="NCBI Taxonomy" id="259542"/>
    <lineage>
        <taxon>Eukaryota</taxon>
        <taxon>Metazoa</taxon>
        <taxon>Spiralia</taxon>
        <taxon>Lophotrochozoa</taxon>
        <taxon>Mollusca</taxon>
        <taxon>Gastropoda</taxon>
        <taxon>Heterobranchia</taxon>
        <taxon>Euthyneura</taxon>
        <taxon>Panpulmonata</taxon>
        <taxon>Sacoglossa</taxon>
        <taxon>Placobranchoidea</taxon>
        <taxon>Plakobranchidae</taxon>
        <taxon>Plakobranchus</taxon>
    </lineage>
</organism>